<comment type="subcellular location">
    <subcellularLocation>
        <location evidence="13">Cytoplasm</location>
    </subcellularLocation>
</comment>
<keyword evidence="8 13" id="KW-0274">FAD</keyword>
<evidence type="ECO:0000256" key="10">
    <source>
        <dbReference type="ARBA" id="ARBA00029426"/>
    </source>
</evidence>
<dbReference type="UniPathway" id="UPA00253">
    <property type="reaction ID" value="UER00326"/>
</dbReference>
<dbReference type="InterPro" id="IPR027477">
    <property type="entry name" value="Succ_DH/fumarate_Rdtase_cat_sf"/>
</dbReference>
<protein>
    <recommendedName>
        <fullName evidence="5 12">L-aspartate oxidase</fullName>
        <ecNumber evidence="4 12">1.4.3.16</ecNumber>
    </recommendedName>
</protein>
<gene>
    <name evidence="17" type="primary">nadB</name>
    <name evidence="16" type="ORF">HHJ67_01335</name>
    <name evidence="17" type="ORF">NCTC11820_00167</name>
</gene>
<evidence type="ECO:0000256" key="12">
    <source>
        <dbReference type="NCBIfam" id="TIGR00551"/>
    </source>
</evidence>
<evidence type="ECO:0000259" key="15">
    <source>
        <dbReference type="Pfam" id="PF02910"/>
    </source>
</evidence>
<reference evidence="17 18" key="1">
    <citation type="submission" date="2018-06" db="EMBL/GenBank/DDBJ databases">
        <authorList>
            <consortium name="Pathogen Informatics"/>
            <person name="Doyle S."/>
        </authorList>
    </citation>
    <scope>NUCLEOTIDE SEQUENCE [LARGE SCALE GENOMIC DNA]</scope>
    <source>
        <strain evidence="17 18">NCTC11820</strain>
    </source>
</reference>
<keyword evidence="6 13" id="KW-0285">Flavoprotein</keyword>
<evidence type="ECO:0000256" key="2">
    <source>
        <dbReference type="ARBA" id="ARBA00004950"/>
    </source>
</evidence>
<evidence type="ECO:0000256" key="8">
    <source>
        <dbReference type="ARBA" id="ARBA00022827"/>
    </source>
</evidence>
<feature type="domain" description="Fumarate reductase/succinate dehydrogenase flavoprotein-like C-terminal" evidence="15">
    <location>
        <begin position="477"/>
        <end position="529"/>
    </location>
</feature>
<evidence type="ECO:0000256" key="9">
    <source>
        <dbReference type="ARBA" id="ARBA00023002"/>
    </source>
</evidence>
<dbReference type="EMBL" id="UASJ01000001">
    <property type="protein sequence ID" value="SQB63396.1"/>
    <property type="molecule type" value="Genomic_DNA"/>
</dbReference>
<dbReference type="InterPro" id="IPR015939">
    <property type="entry name" value="Fum_Rdtase/Succ_DH_flav-like_C"/>
</dbReference>
<dbReference type="InterPro" id="IPR036188">
    <property type="entry name" value="FAD/NAD-bd_sf"/>
</dbReference>
<dbReference type="PANTHER" id="PTHR42716">
    <property type="entry name" value="L-ASPARTATE OXIDASE"/>
    <property type="match status" value="1"/>
</dbReference>
<dbReference type="AlphaFoldDB" id="A0A2X2YG40"/>
<accession>A0A2X2YG40</accession>
<evidence type="ECO:0000313" key="19">
    <source>
        <dbReference type="Proteomes" id="UP000553981"/>
    </source>
</evidence>
<keyword evidence="9 13" id="KW-0560">Oxidoreductase</keyword>
<feature type="domain" description="FAD-dependent oxidoreductase 2 FAD-binding" evidence="14">
    <location>
        <begin position="11"/>
        <end position="397"/>
    </location>
</feature>
<dbReference type="InterPro" id="IPR005288">
    <property type="entry name" value="NadB"/>
</dbReference>
<comment type="pathway">
    <text evidence="2 13">Cofactor biosynthesis; NAD(+) biosynthesis; iminoaspartate from L-aspartate (oxidase route): step 1/1.</text>
</comment>
<dbReference type="NCBIfam" id="TIGR00551">
    <property type="entry name" value="nadB"/>
    <property type="match status" value="1"/>
</dbReference>
<dbReference type="PANTHER" id="PTHR42716:SF2">
    <property type="entry name" value="L-ASPARTATE OXIDASE, CHLOROPLASTIC"/>
    <property type="match status" value="1"/>
</dbReference>
<dbReference type="RefSeq" id="WP_013188807.1">
    <property type="nucleotide sequence ID" value="NZ_CP068112.1"/>
</dbReference>
<evidence type="ECO:0000256" key="11">
    <source>
        <dbReference type="ARBA" id="ARBA00048305"/>
    </source>
</evidence>
<dbReference type="Proteomes" id="UP000250245">
    <property type="component" value="Unassembled WGS sequence"/>
</dbReference>
<evidence type="ECO:0000313" key="16">
    <source>
        <dbReference type="EMBL" id="NMW86404.1"/>
    </source>
</evidence>
<dbReference type="GO" id="GO:0034628">
    <property type="term" value="P:'de novo' NAD+ biosynthetic process from L-aspartate"/>
    <property type="evidence" value="ECO:0007669"/>
    <property type="project" value="TreeGrafter"/>
</dbReference>
<dbReference type="Gene3D" id="3.50.50.60">
    <property type="entry name" value="FAD/NAD(P)-binding domain"/>
    <property type="match status" value="1"/>
</dbReference>
<dbReference type="EC" id="1.4.3.16" evidence="4 12"/>
<evidence type="ECO:0000313" key="18">
    <source>
        <dbReference type="Proteomes" id="UP000250245"/>
    </source>
</evidence>
<comment type="function">
    <text evidence="10">Catalyzes the oxidation of L-aspartate to iminoaspartate, the first step in the de novo biosynthesis of NAD(+).</text>
</comment>
<evidence type="ECO:0000256" key="4">
    <source>
        <dbReference type="ARBA" id="ARBA00012173"/>
    </source>
</evidence>
<dbReference type="SUPFAM" id="SSF51905">
    <property type="entry name" value="FAD/NAD(P)-binding domain"/>
    <property type="match status" value="1"/>
</dbReference>
<evidence type="ECO:0000259" key="14">
    <source>
        <dbReference type="Pfam" id="PF00890"/>
    </source>
</evidence>
<dbReference type="OMA" id="HCVQWLI"/>
<evidence type="ECO:0000256" key="1">
    <source>
        <dbReference type="ARBA" id="ARBA00001974"/>
    </source>
</evidence>
<evidence type="ECO:0000256" key="3">
    <source>
        <dbReference type="ARBA" id="ARBA00008562"/>
    </source>
</evidence>
<reference evidence="16 19" key="2">
    <citation type="submission" date="2020-04" db="EMBL/GenBank/DDBJ databases">
        <title>Antimicrobial susceptibility and clonality of vaginal-derived multi-drug resistant Mobiluncus isolates in China.</title>
        <authorList>
            <person name="Zhang X."/>
        </authorList>
    </citation>
    <scope>NUCLEOTIDE SEQUENCE [LARGE SCALE GENOMIC DNA]</scope>
    <source>
        <strain evidence="16 19">19</strain>
    </source>
</reference>
<evidence type="ECO:0000256" key="13">
    <source>
        <dbReference type="RuleBase" id="RU362049"/>
    </source>
</evidence>
<evidence type="ECO:0000256" key="6">
    <source>
        <dbReference type="ARBA" id="ARBA00022630"/>
    </source>
</evidence>
<dbReference type="Pfam" id="PF00890">
    <property type="entry name" value="FAD_binding_2"/>
    <property type="match status" value="1"/>
</dbReference>
<dbReference type="FunFam" id="3.90.700.10:FF:000002">
    <property type="entry name" value="L-aspartate oxidase"/>
    <property type="match status" value="1"/>
</dbReference>
<dbReference type="Pfam" id="PF02910">
    <property type="entry name" value="Succ_DH_flav_C"/>
    <property type="match status" value="1"/>
</dbReference>
<name>A0A2X2YG40_9ACTO</name>
<dbReference type="GO" id="GO:0008734">
    <property type="term" value="F:L-aspartate oxidase activity"/>
    <property type="evidence" value="ECO:0007669"/>
    <property type="project" value="UniProtKB-UniRule"/>
</dbReference>
<dbReference type="GO" id="GO:0005737">
    <property type="term" value="C:cytoplasm"/>
    <property type="evidence" value="ECO:0007669"/>
    <property type="project" value="UniProtKB-SubCell"/>
</dbReference>
<proteinExistence type="inferred from homology"/>
<dbReference type="GO" id="GO:0033765">
    <property type="term" value="F:steroid dehydrogenase activity, acting on the CH-CH group of donors"/>
    <property type="evidence" value="ECO:0007669"/>
    <property type="project" value="UniProtKB-ARBA"/>
</dbReference>
<dbReference type="InterPro" id="IPR037099">
    <property type="entry name" value="Fum_R/Succ_DH_flav-like_C_sf"/>
</dbReference>
<comment type="cofactor">
    <cofactor evidence="1 13">
        <name>FAD</name>
        <dbReference type="ChEBI" id="CHEBI:57692"/>
    </cofactor>
</comment>
<keyword evidence="7 13" id="KW-0662">Pyridine nucleotide biosynthesis</keyword>
<dbReference type="PRINTS" id="PR00368">
    <property type="entry name" value="FADPNR"/>
</dbReference>
<sequence length="530" mass="56724">MDVNWTMTTPVLVVGSGAAGLSAVINLVFAGVDCVLVTKSDLTASSTDWAQGGLAAVWDRRDTPAAHYEDTIVAGAGLCSQTAVRTLVQEAPRALQWMMRIGARFDRNAAGEIDLHLEGGHSARRILHSNGDASGHEIEITLAKNVAAMDGATWDTGGQGELKVLEDCELCDVLVDEKGRACGATVRDSRRGFGVVSAFAVILATGGIGQLWNATTNPEVVNGAGLAAALRAGAIGRDLEFMQFHPTIFVPPVKVKGDRGVLVSEAVRGEGAVLVDGQGNRIMRGVHPQEDLAPRDIVSAAEQEYMVAHGLDHLYLDATSFGTQKWKEMFPTIYELVSSRGVDPITEPIPVRPGAHYYCGGIAATMSGQTNVAGLYAIGEVACTGVQGANRLASNSLTEALVMGSLVAQQLAEVDLPQLRRCPVAKPAAIPQPVEIAPPILEQIQEIMSRDVYVLRDRAGLQRAQRELEKLSPHATLVARALVASAWAREESRGTHRRTDFPHRREEWRRHLDVQLGPDGTSLEVSVTPV</sequence>
<evidence type="ECO:0000256" key="5">
    <source>
        <dbReference type="ARBA" id="ARBA00021901"/>
    </source>
</evidence>
<organism evidence="17 18">
    <name type="scientific">Mobiluncus curtisii</name>
    <dbReference type="NCBI Taxonomy" id="2051"/>
    <lineage>
        <taxon>Bacteria</taxon>
        <taxon>Bacillati</taxon>
        <taxon>Actinomycetota</taxon>
        <taxon>Actinomycetes</taxon>
        <taxon>Actinomycetales</taxon>
        <taxon>Actinomycetaceae</taxon>
        <taxon>Mobiluncus</taxon>
    </lineage>
</organism>
<dbReference type="GeneID" id="55564682"/>
<comment type="catalytic activity">
    <reaction evidence="11">
        <text>L-aspartate + O2 = iminosuccinate + H2O2</text>
        <dbReference type="Rhea" id="RHEA:25876"/>
        <dbReference type="ChEBI" id="CHEBI:15379"/>
        <dbReference type="ChEBI" id="CHEBI:16240"/>
        <dbReference type="ChEBI" id="CHEBI:29991"/>
        <dbReference type="ChEBI" id="CHEBI:77875"/>
        <dbReference type="EC" id="1.4.3.16"/>
    </reaction>
    <physiologicalReaction direction="left-to-right" evidence="11">
        <dbReference type="Rhea" id="RHEA:25877"/>
    </physiologicalReaction>
</comment>
<dbReference type="Proteomes" id="UP000553981">
    <property type="component" value="Unassembled WGS sequence"/>
</dbReference>
<dbReference type="Gene3D" id="1.20.58.100">
    <property type="entry name" value="Fumarate reductase/succinate dehydrogenase flavoprotein-like, C-terminal domain"/>
    <property type="match status" value="1"/>
</dbReference>
<dbReference type="Gene3D" id="3.90.700.10">
    <property type="entry name" value="Succinate dehydrogenase/fumarate reductase flavoprotein, catalytic domain"/>
    <property type="match status" value="1"/>
</dbReference>
<dbReference type="InterPro" id="IPR003953">
    <property type="entry name" value="FAD-dep_OxRdtase_2_FAD-bd"/>
</dbReference>
<evidence type="ECO:0000313" key="17">
    <source>
        <dbReference type="EMBL" id="SQB63396.1"/>
    </source>
</evidence>
<comment type="similarity">
    <text evidence="3 13">Belongs to the FAD-dependent oxidoreductase 2 family. NadB subfamily.</text>
</comment>
<evidence type="ECO:0000256" key="7">
    <source>
        <dbReference type="ARBA" id="ARBA00022642"/>
    </source>
</evidence>
<dbReference type="EMBL" id="JABCUI010000001">
    <property type="protein sequence ID" value="NMW86404.1"/>
    <property type="molecule type" value="Genomic_DNA"/>
</dbReference>
<dbReference type="SUPFAM" id="SSF56425">
    <property type="entry name" value="Succinate dehydrogenase/fumarate reductase flavoprotein, catalytic domain"/>
    <property type="match status" value="1"/>
</dbReference>
<dbReference type="SUPFAM" id="SSF46977">
    <property type="entry name" value="Succinate dehydrogenase/fumarate reductase flavoprotein C-terminal domain"/>
    <property type="match status" value="1"/>
</dbReference>